<comment type="catalytic activity">
    <reaction evidence="13">
        <text>pyruvate + ATP = phosphoenolpyruvate + ADP + H(+)</text>
        <dbReference type="Rhea" id="RHEA:18157"/>
        <dbReference type="ChEBI" id="CHEBI:15361"/>
        <dbReference type="ChEBI" id="CHEBI:15378"/>
        <dbReference type="ChEBI" id="CHEBI:30616"/>
        <dbReference type="ChEBI" id="CHEBI:58702"/>
        <dbReference type="ChEBI" id="CHEBI:456216"/>
        <dbReference type="EC" id="2.7.1.40"/>
    </reaction>
</comment>
<dbReference type="SUPFAM" id="SSF51621">
    <property type="entry name" value="Phosphoenolpyruvate/pyruvate domain"/>
    <property type="match status" value="1"/>
</dbReference>
<evidence type="ECO:0000256" key="12">
    <source>
        <dbReference type="ARBA" id="ARBA00023317"/>
    </source>
</evidence>
<evidence type="ECO:0000256" key="6">
    <source>
        <dbReference type="ARBA" id="ARBA00022723"/>
    </source>
</evidence>
<dbReference type="InterPro" id="IPR015793">
    <property type="entry name" value="Pyrv_Knase_brl"/>
</dbReference>
<dbReference type="InterPro" id="IPR040442">
    <property type="entry name" value="Pyrv_kinase-like_dom_sf"/>
</dbReference>
<keyword evidence="12" id="KW-0670">Pyruvate</keyword>
<comment type="cofactor">
    <cofactor evidence="1">
        <name>K(+)</name>
        <dbReference type="ChEBI" id="CHEBI:29103"/>
    </cofactor>
</comment>
<dbReference type="InterPro" id="IPR015806">
    <property type="entry name" value="Pyrv_Knase_insert_dom_sf"/>
</dbReference>
<reference evidence="16 17" key="1">
    <citation type="journal article" date="2021" name="BMC Biol.">
        <title>Horizontally acquired antibacterial genes associated with adaptive radiation of ladybird beetles.</title>
        <authorList>
            <person name="Li H.S."/>
            <person name="Tang X.F."/>
            <person name="Huang Y.H."/>
            <person name="Xu Z.Y."/>
            <person name="Chen M.L."/>
            <person name="Du X.Y."/>
            <person name="Qiu B.Y."/>
            <person name="Chen P.T."/>
            <person name="Zhang W."/>
            <person name="Slipinski A."/>
            <person name="Escalona H.E."/>
            <person name="Waterhouse R.M."/>
            <person name="Zwick A."/>
            <person name="Pang H."/>
        </authorList>
    </citation>
    <scope>NUCLEOTIDE SEQUENCE [LARGE SCALE GENOMIC DNA]</scope>
    <source>
        <strain evidence="16">SYSU2018</strain>
    </source>
</reference>
<keyword evidence="17" id="KW-1185">Reference proteome</keyword>
<proteinExistence type="inferred from homology"/>
<protein>
    <recommendedName>
        <fullName evidence="4 13">Pyruvate kinase</fullName>
        <ecNumber evidence="4 13">2.7.1.40</ecNumber>
    </recommendedName>
</protein>
<dbReference type="InterPro" id="IPR015795">
    <property type="entry name" value="Pyrv_Knase_C"/>
</dbReference>
<dbReference type="PANTHER" id="PTHR11817">
    <property type="entry name" value="PYRUVATE KINASE"/>
    <property type="match status" value="1"/>
</dbReference>
<dbReference type="EMBL" id="JABFTP020000062">
    <property type="protein sequence ID" value="KAL3274640.1"/>
    <property type="molecule type" value="Genomic_DNA"/>
</dbReference>
<dbReference type="GO" id="GO:0046872">
    <property type="term" value="F:metal ion binding"/>
    <property type="evidence" value="ECO:0007669"/>
    <property type="project" value="UniProtKB-KW"/>
</dbReference>
<evidence type="ECO:0000256" key="10">
    <source>
        <dbReference type="ARBA" id="ARBA00022842"/>
    </source>
</evidence>
<comment type="pathway">
    <text evidence="2 13">Carbohydrate degradation; glycolysis; pyruvate from D-glyceraldehyde 3-phosphate: step 5/5.</text>
</comment>
<evidence type="ECO:0000313" key="17">
    <source>
        <dbReference type="Proteomes" id="UP001516400"/>
    </source>
</evidence>
<evidence type="ECO:0000259" key="15">
    <source>
        <dbReference type="Pfam" id="PF02887"/>
    </source>
</evidence>
<evidence type="ECO:0000256" key="13">
    <source>
        <dbReference type="RuleBase" id="RU000504"/>
    </source>
</evidence>
<name>A0ABD2N8G2_9CUCU</name>
<evidence type="ECO:0000256" key="11">
    <source>
        <dbReference type="ARBA" id="ARBA00023152"/>
    </source>
</evidence>
<evidence type="ECO:0000256" key="8">
    <source>
        <dbReference type="ARBA" id="ARBA00022777"/>
    </source>
</evidence>
<organism evidence="16 17">
    <name type="scientific">Cryptolaemus montrouzieri</name>
    <dbReference type="NCBI Taxonomy" id="559131"/>
    <lineage>
        <taxon>Eukaryota</taxon>
        <taxon>Metazoa</taxon>
        <taxon>Ecdysozoa</taxon>
        <taxon>Arthropoda</taxon>
        <taxon>Hexapoda</taxon>
        <taxon>Insecta</taxon>
        <taxon>Pterygota</taxon>
        <taxon>Neoptera</taxon>
        <taxon>Endopterygota</taxon>
        <taxon>Coleoptera</taxon>
        <taxon>Polyphaga</taxon>
        <taxon>Cucujiformia</taxon>
        <taxon>Coccinelloidea</taxon>
        <taxon>Coccinellidae</taxon>
        <taxon>Scymninae</taxon>
        <taxon>Scymnini</taxon>
        <taxon>Cryptolaemus</taxon>
    </lineage>
</organism>
<dbReference type="GO" id="GO:0016301">
    <property type="term" value="F:kinase activity"/>
    <property type="evidence" value="ECO:0007669"/>
    <property type="project" value="UniProtKB-KW"/>
</dbReference>
<dbReference type="Gene3D" id="3.20.20.60">
    <property type="entry name" value="Phosphoenolpyruvate-binding domains"/>
    <property type="match status" value="1"/>
</dbReference>
<keyword evidence="8 13" id="KW-0418">Kinase</keyword>
<dbReference type="PRINTS" id="PR01050">
    <property type="entry name" value="PYRUVTKNASE"/>
</dbReference>
<feature type="domain" description="Pyruvate kinase C-terminal" evidence="15">
    <location>
        <begin position="217"/>
        <end position="333"/>
    </location>
</feature>
<gene>
    <name evidence="16" type="ORF">HHI36_016020</name>
</gene>
<feature type="domain" description="Pyruvate kinase barrel" evidence="14">
    <location>
        <begin position="2"/>
        <end position="168"/>
    </location>
</feature>
<comment type="caution">
    <text evidence="16">The sequence shown here is derived from an EMBL/GenBank/DDBJ whole genome shotgun (WGS) entry which is preliminary data.</text>
</comment>
<dbReference type="InterPro" id="IPR036918">
    <property type="entry name" value="Pyrv_Knase_C_sf"/>
</dbReference>
<dbReference type="Gene3D" id="2.40.33.10">
    <property type="entry name" value="PK beta-barrel domain-like"/>
    <property type="match status" value="1"/>
</dbReference>
<evidence type="ECO:0000256" key="4">
    <source>
        <dbReference type="ARBA" id="ARBA00012142"/>
    </source>
</evidence>
<dbReference type="GO" id="GO:0004743">
    <property type="term" value="F:pyruvate kinase activity"/>
    <property type="evidence" value="ECO:0007669"/>
    <property type="project" value="UniProtKB-EC"/>
</dbReference>
<dbReference type="SUPFAM" id="SSF52935">
    <property type="entry name" value="PK C-terminal domain-like"/>
    <property type="match status" value="1"/>
</dbReference>
<evidence type="ECO:0000256" key="1">
    <source>
        <dbReference type="ARBA" id="ARBA00001958"/>
    </source>
</evidence>
<keyword evidence="9" id="KW-0067">ATP-binding</keyword>
<accession>A0ABD2N8G2</accession>
<dbReference type="Proteomes" id="UP001516400">
    <property type="component" value="Unassembled WGS sequence"/>
</dbReference>
<dbReference type="Pfam" id="PF00224">
    <property type="entry name" value="PK"/>
    <property type="match status" value="1"/>
</dbReference>
<dbReference type="InterPro" id="IPR015813">
    <property type="entry name" value="Pyrv/PenolPyrv_kinase-like_dom"/>
</dbReference>
<evidence type="ECO:0000256" key="2">
    <source>
        <dbReference type="ARBA" id="ARBA00004997"/>
    </source>
</evidence>
<evidence type="ECO:0000256" key="5">
    <source>
        <dbReference type="ARBA" id="ARBA00022679"/>
    </source>
</evidence>
<dbReference type="InterPro" id="IPR001697">
    <property type="entry name" value="Pyr_Knase"/>
</dbReference>
<dbReference type="AlphaFoldDB" id="A0ABD2N8G2"/>
<evidence type="ECO:0000259" key="14">
    <source>
        <dbReference type="Pfam" id="PF00224"/>
    </source>
</evidence>
<dbReference type="EC" id="2.7.1.40" evidence="4 13"/>
<keyword evidence="11 13" id="KW-0324">Glycolysis</keyword>
<dbReference type="GO" id="GO:0005524">
    <property type="term" value="F:ATP binding"/>
    <property type="evidence" value="ECO:0007669"/>
    <property type="project" value="UniProtKB-KW"/>
</dbReference>
<sequence length="348" mass="38871">MIKCIVKKAGDLNSHVSVTLVNAPMEAPPINDEYMKNIEFALQMQVDAIIMTTIVDERNVRLLQEKLQDEEKKMLIIAKIENTQAIENFDDIVKVADGIFVGSTELIGELPRQKIFLVQKSIIARSNKVGKPVMCSIEIAEYGSLSEAEITKIVSFIDDGVDCFVLIQHDTENNLYFESIRDINTICREGESAAHQRRTFTELTDNFVWSAEPIYSLAISVVESSFKCNAAAIVIVTRTGRGARVISRFRPRCPIIAVIKLEQNAKQLHIYRGVIPIVYISKFGSDWNAEVEDRVQLGITFGKLKGFIRMGDIVIVVSGSKRSSGFTNTMKIVFASEFDAIKPGEGDQ</sequence>
<evidence type="ECO:0000313" key="16">
    <source>
        <dbReference type="EMBL" id="KAL3274640.1"/>
    </source>
</evidence>
<dbReference type="Gene3D" id="3.40.1380.20">
    <property type="entry name" value="Pyruvate kinase, C-terminal domain"/>
    <property type="match status" value="1"/>
</dbReference>
<keyword evidence="5 13" id="KW-0808">Transferase</keyword>
<comment type="similarity">
    <text evidence="3 13">Belongs to the pyruvate kinase family.</text>
</comment>
<evidence type="ECO:0000256" key="3">
    <source>
        <dbReference type="ARBA" id="ARBA00008663"/>
    </source>
</evidence>
<dbReference type="Pfam" id="PF02887">
    <property type="entry name" value="PK_C"/>
    <property type="match status" value="1"/>
</dbReference>
<keyword evidence="10 13" id="KW-0460">Magnesium</keyword>
<evidence type="ECO:0000256" key="9">
    <source>
        <dbReference type="ARBA" id="ARBA00022840"/>
    </source>
</evidence>
<keyword evidence="6" id="KW-0479">Metal-binding</keyword>
<evidence type="ECO:0000256" key="7">
    <source>
        <dbReference type="ARBA" id="ARBA00022741"/>
    </source>
</evidence>
<keyword evidence="7" id="KW-0547">Nucleotide-binding</keyword>